<evidence type="ECO:0000256" key="3">
    <source>
        <dbReference type="ARBA" id="ARBA00022777"/>
    </source>
</evidence>
<dbReference type="InterPro" id="IPR011611">
    <property type="entry name" value="PfkB_dom"/>
</dbReference>
<dbReference type="SUPFAM" id="SSF53613">
    <property type="entry name" value="Ribokinase-like"/>
    <property type="match status" value="1"/>
</dbReference>
<dbReference type="PANTHER" id="PTHR42909">
    <property type="entry name" value="ZGC:136858"/>
    <property type="match status" value="1"/>
</dbReference>
<dbReference type="GO" id="GO:0016301">
    <property type="term" value="F:kinase activity"/>
    <property type="evidence" value="ECO:0007669"/>
    <property type="project" value="UniProtKB-KW"/>
</dbReference>
<dbReference type="InterPro" id="IPR002173">
    <property type="entry name" value="Carboh/pur_kinase_PfkB_CS"/>
</dbReference>
<evidence type="ECO:0000313" key="7">
    <source>
        <dbReference type="Proteomes" id="UP000824231"/>
    </source>
</evidence>
<keyword evidence="1" id="KW-0808">Transferase</keyword>
<evidence type="ECO:0000256" key="2">
    <source>
        <dbReference type="ARBA" id="ARBA00022723"/>
    </source>
</evidence>
<dbReference type="EMBL" id="DXFH01000022">
    <property type="protein sequence ID" value="HIX35774.1"/>
    <property type="molecule type" value="Genomic_DNA"/>
</dbReference>
<dbReference type="GO" id="GO:0016798">
    <property type="term" value="F:hydrolase activity, acting on glycosyl bonds"/>
    <property type="evidence" value="ECO:0007669"/>
    <property type="project" value="TreeGrafter"/>
</dbReference>
<dbReference type="CDD" id="cd00090">
    <property type="entry name" value="HTH_ARSR"/>
    <property type="match status" value="1"/>
</dbReference>
<dbReference type="GO" id="GO:0005737">
    <property type="term" value="C:cytoplasm"/>
    <property type="evidence" value="ECO:0007669"/>
    <property type="project" value="TreeGrafter"/>
</dbReference>
<dbReference type="GO" id="GO:0004730">
    <property type="term" value="F:pseudouridylate synthase activity"/>
    <property type="evidence" value="ECO:0007669"/>
    <property type="project" value="TreeGrafter"/>
</dbReference>
<dbReference type="Gene3D" id="1.10.10.10">
    <property type="entry name" value="Winged helix-like DNA-binding domain superfamily/Winged helix DNA-binding domain"/>
    <property type="match status" value="1"/>
</dbReference>
<reference evidence="6" key="1">
    <citation type="journal article" date="2021" name="PeerJ">
        <title>Extensive microbial diversity within the chicken gut microbiome revealed by metagenomics and culture.</title>
        <authorList>
            <person name="Gilroy R."/>
            <person name="Ravi A."/>
            <person name="Getino M."/>
            <person name="Pursley I."/>
            <person name="Horton D.L."/>
            <person name="Alikhan N.F."/>
            <person name="Baker D."/>
            <person name="Gharbi K."/>
            <person name="Hall N."/>
            <person name="Watson M."/>
            <person name="Adriaenssens E.M."/>
            <person name="Foster-Nyarko E."/>
            <person name="Jarju S."/>
            <person name="Secka A."/>
            <person name="Antonio M."/>
            <person name="Oren A."/>
            <person name="Chaudhuri R.R."/>
            <person name="La Ragione R."/>
            <person name="Hildebrand F."/>
            <person name="Pallen M.J."/>
        </authorList>
    </citation>
    <scope>NUCLEOTIDE SEQUENCE</scope>
    <source>
        <strain evidence="6">ChiSxjej3B15-572</strain>
    </source>
</reference>
<evidence type="ECO:0000256" key="4">
    <source>
        <dbReference type="ARBA" id="ARBA00023125"/>
    </source>
</evidence>
<keyword evidence="3" id="KW-0418">Kinase</keyword>
<dbReference type="SUPFAM" id="SSF46785">
    <property type="entry name" value="Winged helix' DNA-binding domain"/>
    <property type="match status" value="1"/>
</dbReference>
<dbReference type="GO" id="GO:0006355">
    <property type="term" value="P:regulation of DNA-templated transcription"/>
    <property type="evidence" value="ECO:0007669"/>
    <property type="project" value="InterPro"/>
</dbReference>
<dbReference type="AlphaFoldDB" id="A0A9D1VIE4"/>
<keyword evidence="4" id="KW-0238">DNA-binding</keyword>
<organism evidence="6 7">
    <name type="scientific">Candidatus Limosilactobacillus merdigallinarum</name>
    <dbReference type="NCBI Taxonomy" id="2838652"/>
    <lineage>
        <taxon>Bacteria</taxon>
        <taxon>Bacillati</taxon>
        <taxon>Bacillota</taxon>
        <taxon>Bacilli</taxon>
        <taxon>Lactobacillales</taxon>
        <taxon>Lactobacillaceae</taxon>
        <taxon>Limosilactobacillus</taxon>
    </lineage>
</organism>
<evidence type="ECO:0000256" key="1">
    <source>
        <dbReference type="ARBA" id="ARBA00022679"/>
    </source>
</evidence>
<dbReference type="Proteomes" id="UP000824231">
    <property type="component" value="Unassembled WGS sequence"/>
</dbReference>
<dbReference type="InterPro" id="IPR029056">
    <property type="entry name" value="Ribokinase-like"/>
</dbReference>
<dbReference type="GO" id="GO:0003677">
    <property type="term" value="F:DNA binding"/>
    <property type="evidence" value="ECO:0007669"/>
    <property type="project" value="UniProtKB-KW"/>
</dbReference>
<comment type="caution">
    <text evidence="6">The sequence shown here is derived from an EMBL/GenBank/DDBJ whole genome shotgun (WGS) entry which is preliminary data.</text>
</comment>
<dbReference type="Pfam" id="PF13412">
    <property type="entry name" value="HTH_24"/>
    <property type="match status" value="1"/>
</dbReference>
<name>A0A9D1VIE4_9LACO</name>
<reference evidence="6" key="2">
    <citation type="submission" date="2021-04" db="EMBL/GenBank/DDBJ databases">
        <authorList>
            <person name="Gilroy R."/>
        </authorList>
    </citation>
    <scope>NUCLEOTIDE SEQUENCE</scope>
    <source>
        <strain evidence="6">ChiSxjej3B15-572</strain>
    </source>
</reference>
<feature type="domain" description="HTH crp-type" evidence="5">
    <location>
        <begin position="11"/>
        <end position="57"/>
    </location>
</feature>
<evidence type="ECO:0000313" key="6">
    <source>
        <dbReference type="EMBL" id="HIX35774.1"/>
    </source>
</evidence>
<sequence>MPTERESQILKLIQENPLITQKELAQRLGITRPGVASHISRLIKAGLISGKGYVLPAEKYVTVIGATNMDVYGILKKDNLVPKGSNAGHIVTQLGGVGRNIAANLAQLGVNTNLITVYGNDQNGQTFKEDALRRNINLFYAKQLLDKPTSIYLYINRHDGQRLIGVDDMDINNRLSPAFLQSELVNINKSQLVIFDSNIPSASIRWLYDHVKVPLFAKSVSVNKAPNLVQDNVNLTGLVINGVEGSLLSGVDIKDIAAAQHCANQLHQMFKTAIYLYVDRLGLFYDDGQNQDSRPYNNHLRVMNTNGVGAAMVAMTANCYLQHMTWQATLDHMILAGERTMATSASVSDQVNAELAK</sequence>
<evidence type="ECO:0000259" key="5">
    <source>
        <dbReference type="SMART" id="SM00419"/>
    </source>
</evidence>
<dbReference type="SMART" id="SM00419">
    <property type="entry name" value="HTH_CRP"/>
    <property type="match status" value="1"/>
</dbReference>
<dbReference type="Pfam" id="PF00294">
    <property type="entry name" value="PfkB"/>
    <property type="match status" value="1"/>
</dbReference>
<dbReference type="InterPro" id="IPR011991">
    <property type="entry name" value="ArsR-like_HTH"/>
</dbReference>
<keyword evidence="2" id="KW-0479">Metal-binding</keyword>
<protein>
    <submittedName>
        <fullName evidence="6">Winged helix-turn-helix transcriptional regulator</fullName>
    </submittedName>
</protein>
<dbReference type="PANTHER" id="PTHR42909:SF1">
    <property type="entry name" value="CARBOHYDRATE KINASE PFKB DOMAIN-CONTAINING PROTEIN"/>
    <property type="match status" value="1"/>
</dbReference>
<dbReference type="InterPro" id="IPR036388">
    <property type="entry name" value="WH-like_DNA-bd_sf"/>
</dbReference>
<dbReference type="Gene3D" id="3.40.1190.20">
    <property type="match status" value="1"/>
</dbReference>
<accession>A0A9D1VIE4</accession>
<gene>
    <name evidence="6" type="ORF">H9856_05210</name>
</gene>
<dbReference type="InterPro" id="IPR036390">
    <property type="entry name" value="WH_DNA-bd_sf"/>
</dbReference>
<dbReference type="PROSITE" id="PS00583">
    <property type="entry name" value="PFKB_KINASES_1"/>
    <property type="match status" value="1"/>
</dbReference>
<dbReference type="GO" id="GO:0046872">
    <property type="term" value="F:metal ion binding"/>
    <property type="evidence" value="ECO:0007669"/>
    <property type="project" value="UniProtKB-KW"/>
</dbReference>
<proteinExistence type="predicted"/>
<dbReference type="InterPro" id="IPR012318">
    <property type="entry name" value="HTH_CRP"/>
</dbReference>